<dbReference type="GO" id="GO:0055088">
    <property type="term" value="P:lipid homeostasis"/>
    <property type="evidence" value="ECO:0007669"/>
    <property type="project" value="TreeGrafter"/>
</dbReference>
<keyword evidence="9" id="KW-1185">Reference proteome</keyword>
<dbReference type="OrthoDB" id="2146047at2759"/>
<dbReference type="AlphaFoldDB" id="A0A4P9XN64"/>
<keyword evidence="4 5" id="KW-0472">Membrane</keyword>
<proteinExistence type="predicted"/>
<dbReference type="Pfam" id="PF03798">
    <property type="entry name" value="TRAM_LAG1_CLN8"/>
    <property type="match status" value="1"/>
</dbReference>
<comment type="subcellular location">
    <subcellularLocation>
        <location evidence="1">Membrane</location>
        <topology evidence="1">Multi-pass membrane protein</topology>
    </subcellularLocation>
</comment>
<dbReference type="PROSITE" id="PS50922">
    <property type="entry name" value="TLC"/>
    <property type="match status" value="1"/>
</dbReference>
<keyword evidence="3 6" id="KW-1133">Transmembrane helix</keyword>
<protein>
    <submittedName>
        <fullName evidence="8">TLC domain-containing protein</fullName>
    </submittedName>
</protein>
<dbReference type="GO" id="GO:0005783">
    <property type="term" value="C:endoplasmic reticulum"/>
    <property type="evidence" value="ECO:0007669"/>
    <property type="project" value="TreeGrafter"/>
</dbReference>
<reference evidence="9" key="1">
    <citation type="journal article" date="2018" name="Nat. Microbiol.">
        <title>Leveraging single-cell genomics to expand the fungal tree of life.</title>
        <authorList>
            <person name="Ahrendt S.R."/>
            <person name="Quandt C.A."/>
            <person name="Ciobanu D."/>
            <person name="Clum A."/>
            <person name="Salamov A."/>
            <person name="Andreopoulos B."/>
            <person name="Cheng J.F."/>
            <person name="Woyke T."/>
            <person name="Pelin A."/>
            <person name="Henrissat B."/>
            <person name="Reynolds N.K."/>
            <person name="Benny G.L."/>
            <person name="Smith M.E."/>
            <person name="James T.Y."/>
            <person name="Grigoriev I.V."/>
        </authorList>
    </citation>
    <scope>NUCLEOTIDE SEQUENCE [LARGE SCALE GENOMIC DNA]</scope>
    <source>
        <strain evidence="9">RSA 1356</strain>
    </source>
</reference>
<sequence>MPDLAQNFVQLVIPATTGYALLHAAAEMLLVPLLDARRVAALSVGDRIDLGEKLSSTLHSLHVGIGALWLLLAKDGPWSNDTLHPYPDSARHLLADHAGYTLYDLLVMLAKPRESGSMWAHHLLGAAGALAMLYYKQAAYFPVAFLATELTVPVVNALWMFDRFGGGNRRSRLVLVGLRALAYVLFRLLAGPLISVYAIKHHQPLPGMVANSTMELPATRTFASARWQSFWAAFCLFPMPVWLGCTFNLVVFSGLNVLWTHAAMRAFLRELGRGRHGKRH</sequence>
<dbReference type="InterPro" id="IPR006634">
    <property type="entry name" value="TLC-dom"/>
</dbReference>
<dbReference type="InterPro" id="IPR050846">
    <property type="entry name" value="TLCD"/>
</dbReference>
<dbReference type="PANTHER" id="PTHR13439">
    <property type="entry name" value="CT120 PROTEIN"/>
    <property type="match status" value="1"/>
</dbReference>
<feature type="transmembrane region" description="Helical" evidence="6">
    <location>
        <begin position="141"/>
        <end position="161"/>
    </location>
</feature>
<dbReference type="PANTHER" id="PTHR13439:SF0">
    <property type="entry name" value="TOPOISOMERASE I DAMAGE AFFECTED PROTEIN 4"/>
    <property type="match status" value="1"/>
</dbReference>
<evidence type="ECO:0000256" key="1">
    <source>
        <dbReference type="ARBA" id="ARBA00004141"/>
    </source>
</evidence>
<dbReference type="EMBL" id="KZ992727">
    <property type="protein sequence ID" value="RKP07387.1"/>
    <property type="molecule type" value="Genomic_DNA"/>
</dbReference>
<feature type="domain" description="TLC" evidence="7">
    <location>
        <begin position="45"/>
        <end position="272"/>
    </location>
</feature>
<feature type="transmembrane region" description="Helical" evidence="6">
    <location>
        <begin position="230"/>
        <end position="259"/>
    </location>
</feature>
<evidence type="ECO:0000256" key="6">
    <source>
        <dbReference type="SAM" id="Phobius"/>
    </source>
</evidence>
<evidence type="ECO:0000256" key="4">
    <source>
        <dbReference type="ARBA" id="ARBA00023136"/>
    </source>
</evidence>
<evidence type="ECO:0000313" key="9">
    <source>
        <dbReference type="Proteomes" id="UP000271241"/>
    </source>
</evidence>
<feature type="transmembrane region" description="Helical" evidence="6">
    <location>
        <begin position="173"/>
        <end position="199"/>
    </location>
</feature>
<dbReference type="Proteomes" id="UP000271241">
    <property type="component" value="Unassembled WGS sequence"/>
</dbReference>
<evidence type="ECO:0000313" key="8">
    <source>
        <dbReference type="EMBL" id="RKP07387.1"/>
    </source>
</evidence>
<organism evidence="8 9">
    <name type="scientific">Thamnocephalis sphaerospora</name>
    <dbReference type="NCBI Taxonomy" id="78915"/>
    <lineage>
        <taxon>Eukaryota</taxon>
        <taxon>Fungi</taxon>
        <taxon>Fungi incertae sedis</taxon>
        <taxon>Zoopagomycota</taxon>
        <taxon>Zoopagomycotina</taxon>
        <taxon>Zoopagomycetes</taxon>
        <taxon>Zoopagales</taxon>
        <taxon>Sigmoideomycetaceae</taxon>
        <taxon>Thamnocephalis</taxon>
    </lineage>
</organism>
<keyword evidence="2 5" id="KW-0812">Transmembrane</keyword>
<accession>A0A4P9XN64</accession>
<dbReference type="SMART" id="SM00724">
    <property type="entry name" value="TLC"/>
    <property type="match status" value="1"/>
</dbReference>
<evidence type="ECO:0000256" key="5">
    <source>
        <dbReference type="PROSITE-ProRule" id="PRU00205"/>
    </source>
</evidence>
<gene>
    <name evidence="8" type="ORF">THASP1DRAFT_17140</name>
</gene>
<evidence type="ECO:0000256" key="3">
    <source>
        <dbReference type="ARBA" id="ARBA00022989"/>
    </source>
</evidence>
<dbReference type="GO" id="GO:0016020">
    <property type="term" value="C:membrane"/>
    <property type="evidence" value="ECO:0007669"/>
    <property type="project" value="UniProtKB-SubCell"/>
</dbReference>
<evidence type="ECO:0000256" key="2">
    <source>
        <dbReference type="ARBA" id="ARBA00022692"/>
    </source>
</evidence>
<evidence type="ECO:0000259" key="7">
    <source>
        <dbReference type="PROSITE" id="PS50922"/>
    </source>
</evidence>
<name>A0A4P9XN64_9FUNG</name>